<evidence type="ECO:0000313" key="2">
    <source>
        <dbReference type="EMBL" id="DBA52234.1"/>
    </source>
</evidence>
<reference evidence="2" key="1">
    <citation type="journal article" date="2024" name="Environ. Microbiol. Rep.">
        <title>Hiding in plain sight: The discovery of complete genomes of 11 hypothetical spindle-shaped viruses that putatively infect mesophilic ammonia-oxidizing archaea.</title>
        <authorList>
            <person name="Ni Y."/>
            <person name="Xu T."/>
            <person name="Yan S."/>
            <person name="Chen L."/>
            <person name="Wang Y."/>
        </authorList>
    </citation>
    <scope>NUCLEOTIDE SEQUENCE</scope>
    <source>
        <strain evidence="2">NYM1</strain>
    </source>
</reference>
<sequence>MNYPKEYTVKEWKKFNKVLDMVPDDPRTNRPYQFFNFITKRLESYDYMTVQEVMINKFDIILLDYQIKNGLFSKDHYFDLDGIEKSDSIVNKKEKLFAVLDKFNAKNINKGIDKFNKGVDQFSKVVASSQGNNTKSKSKKMNLGISQKDYDKLFKSPKRKGNTMNFWNEDRKTRKRRNKRKPVQKAPDYSALIGKRKVKFF</sequence>
<feature type="compositionally biased region" description="Basic residues" evidence="1">
    <location>
        <begin position="173"/>
        <end position="183"/>
    </location>
</feature>
<accession>A0AAT9JA39</accession>
<reference evidence="2" key="2">
    <citation type="submission" date="2024-03" db="EMBL/GenBank/DDBJ databases">
        <authorList>
            <person name="Ni Y."/>
            <person name="Xu T."/>
            <person name="Yan S."/>
            <person name="Chen L."/>
            <person name="Wang Y."/>
        </authorList>
    </citation>
    <scope>NUCLEOTIDE SEQUENCE</scope>
    <source>
        <strain evidence="2">NYM1</strain>
    </source>
</reference>
<organism evidence="2">
    <name type="scientific">Nitrosopumilaceae spindle-shaped virus</name>
    <dbReference type="NCBI Taxonomy" id="3065433"/>
    <lineage>
        <taxon>Viruses</taxon>
    </lineage>
</organism>
<proteinExistence type="predicted"/>
<feature type="region of interest" description="Disordered" evidence="1">
    <location>
        <begin position="158"/>
        <end position="188"/>
    </location>
</feature>
<protein>
    <submittedName>
        <fullName evidence="2">ORF27</fullName>
    </submittedName>
</protein>
<name>A0AAT9JA39_9VIRU</name>
<evidence type="ECO:0000256" key="1">
    <source>
        <dbReference type="SAM" id="MobiDB-lite"/>
    </source>
</evidence>
<dbReference type="EMBL" id="BK067792">
    <property type="protein sequence ID" value="DBA52234.1"/>
    <property type="molecule type" value="Genomic_DNA"/>
</dbReference>